<gene>
    <name evidence="1" type="ORF">PYCCODRAFT_1475714</name>
</gene>
<accession>A0A1Y2IVJ3</accession>
<dbReference type="OrthoDB" id="2747820at2759"/>
<dbReference type="EMBL" id="KZ084094">
    <property type="protein sequence ID" value="OSD05170.1"/>
    <property type="molecule type" value="Genomic_DNA"/>
</dbReference>
<proteinExistence type="predicted"/>
<dbReference type="AlphaFoldDB" id="A0A1Y2IVJ3"/>
<dbReference type="Proteomes" id="UP000193067">
    <property type="component" value="Unassembled WGS sequence"/>
</dbReference>
<name>A0A1Y2IVJ3_TRAC3</name>
<protein>
    <submittedName>
        <fullName evidence="1">Uncharacterized protein</fullName>
    </submittedName>
</protein>
<keyword evidence="2" id="KW-1185">Reference proteome</keyword>
<organism evidence="1 2">
    <name type="scientific">Trametes coccinea (strain BRFM310)</name>
    <name type="common">Pycnoporus coccineus</name>
    <dbReference type="NCBI Taxonomy" id="1353009"/>
    <lineage>
        <taxon>Eukaryota</taxon>
        <taxon>Fungi</taxon>
        <taxon>Dikarya</taxon>
        <taxon>Basidiomycota</taxon>
        <taxon>Agaricomycotina</taxon>
        <taxon>Agaricomycetes</taxon>
        <taxon>Polyporales</taxon>
        <taxon>Polyporaceae</taxon>
        <taxon>Trametes</taxon>
    </lineage>
</organism>
<evidence type="ECO:0000313" key="2">
    <source>
        <dbReference type="Proteomes" id="UP000193067"/>
    </source>
</evidence>
<sequence>MPVHTDPKLAYTTVDPDPVTLTPTIYAAYKNYCPLCIPPTSNVASRLQDGKHEIVQIINRSPKGLAQMEWIKATNIIPNFDVDGMDNNIPLCMYHGLAWSAGHVVLCPPLEDLDVMIKFEEDDWKRRVKADVAVGDCPRRVPPLNKLSGYINCVLMGPLRPRYLSQLPRIAVSCCDTLFPHQFMHMLEHKVDAPNVRITGPARGSKRGKMNAPFDVGLLLNPPDDPAKWTLNPYACLTHATGLVNGAYIPADIFYARYSKTARRFQAVPMPNPIDAYEYRLLKLRELYSRTHEDLQVARTAATK</sequence>
<reference evidence="1 2" key="1">
    <citation type="journal article" date="2015" name="Biotechnol. Biofuels">
        <title>Enhanced degradation of softwood versus hardwood by the white-rot fungus Pycnoporus coccineus.</title>
        <authorList>
            <person name="Couturier M."/>
            <person name="Navarro D."/>
            <person name="Chevret D."/>
            <person name="Henrissat B."/>
            <person name="Piumi F."/>
            <person name="Ruiz-Duenas F.J."/>
            <person name="Martinez A.T."/>
            <person name="Grigoriev I.V."/>
            <person name="Riley R."/>
            <person name="Lipzen A."/>
            <person name="Berrin J.G."/>
            <person name="Master E.R."/>
            <person name="Rosso M.N."/>
        </authorList>
    </citation>
    <scope>NUCLEOTIDE SEQUENCE [LARGE SCALE GENOMIC DNA]</scope>
    <source>
        <strain evidence="1 2">BRFM310</strain>
    </source>
</reference>
<evidence type="ECO:0000313" key="1">
    <source>
        <dbReference type="EMBL" id="OSD05170.1"/>
    </source>
</evidence>